<dbReference type="AlphaFoldDB" id="A0A0F9N9W9"/>
<dbReference type="GO" id="GO:0016829">
    <property type="term" value="F:lyase activity"/>
    <property type="evidence" value="ECO:0007669"/>
    <property type="project" value="UniProtKB-KW"/>
</dbReference>
<dbReference type="GO" id="GO:0006635">
    <property type="term" value="P:fatty acid beta-oxidation"/>
    <property type="evidence" value="ECO:0007669"/>
    <property type="project" value="TreeGrafter"/>
</dbReference>
<dbReference type="Pfam" id="PF00378">
    <property type="entry name" value="ECH_1"/>
    <property type="match status" value="1"/>
</dbReference>
<protein>
    <recommendedName>
        <fullName evidence="4">Enoyl-CoA hydratase</fullName>
    </recommendedName>
</protein>
<keyword evidence="2" id="KW-0456">Lyase</keyword>
<reference evidence="3" key="1">
    <citation type="journal article" date="2015" name="Nature">
        <title>Complex archaea that bridge the gap between prokaryotes and eukaryotes.</title>
        <authorList>
            <person name="Spang A."/>
            <person name="Saw J.H."/>
            <person name="Jorgensen S.L."/>
            <person name="Zaremba-Niedzwiedzka K."/>
            <person name="Martijn J."/>
            <person name="Lind A.E."/>
            <person name="van Eijk R."/>
            <person name="Schleper C."/>
            <person name="Guy L."/>
            <person name="Ettema T.J."/>
        </authorList>
    </citation>
    <scope>NUCLEOTIDE SEQUENCE</scope>
</reference>
<dbReference type="SUPFAM" id="SSF52096">
    <property type="entry name" value="ClpP/crotonase"/>
    <property type="match status" value="1"/>
</dbReference>
<organism evidence="3">
    <name type="scientific">marine sediment metagenome</name>
    <dbReference type="NCBI Taxonomy" id="412755"/>
    <lineage>
        <taxon>unclassified sequences</taxon>
        <taxon>metagenomes</taxon>
        <taxon>ecological metagenomes</taxon>
    </lineage>
</organism>
<accession>A0A0F9N9W9</accession>
<dbReference type="PROSITE" id="PS00166">
    <property type="entry name" value="ENOYL_COA_HYDRATASE"/>
    <property type="match status" value="1"/>
</dbReference>
<name>A0A0F9N9W9_9ZZZZ</name>
<dbReference type="PANTHER" id="PTHR11941:SF54">
    <property type="entry name" value="ENOYL-COA HYDRATASE, MITOCHONDRIAL"/>
    <property type="match status" value="1"/>
</dbReference>
<dbReference type="Gene3D" id="1.10.12.10">
    <property type="entry name" value="Lyase 2-enoyl-coa Hydratase, Chain A, domain 2"/>
    <property type="match status" value="1"/>
</dbReference>
<evidence type="ECO:0000256" key="2">
    <source>
        <dbReference type="ARBA" id="ARBA00023239"/>
    </source>
</evidence>
<evidence type="ECO:0000256" key="1">
    <source>
        <dbReference type="ARBA" id="ARBA00005254"/>
    </source>
</evidence>
<dbReference type="Gene3D" id="3.90.226.10">
    <property type="entry name" value="2-enoyl-CoA Hydratase, Chain A, domain 1"/>
    <property type="match status" value="1"/>
</dbReference>
<comment type="similarity">
    <text evidence="1">Belongs to the enoyl-CoA hydratase/isomerase family.</text>
</comment>
<gene>
    <name evidence="3" type="ORF">LCGC14_1288070</name>
</gene>
<dbReference type="EMBL" id="LAZR01007394">
    <property type="protein sequence ID" value="KKM85530.1"/>
    <property type="molecule type" value="Genomic_DNA"/>
</dbReference>
<sequence length="283" mass="31445">MVEKYINNIEKNIPKFEHIEIIRDPENYITTLIMNHPALNPNDKRVNTMGPKLVEELKFIPELFGFDLNTRVIIIKGSNNCFSSGADLMGSTSEESTPWLTKQYVSRMTRIFKSFRDLAKPVIAAIEGFTVGAGFELALNCDLRYASETASFCFGEVLVGMFPGNAGTHLLARNIGLGRAMEVILTGKVISAQRAYEIGLVNETFKGERFEKRVYKIAKSLAKNSAPIAVGIAKQIVNFSNSIPLDIGLELDAYGFGIVSSTEDYKEGITAMWEGRPPNYKNK</sequence>
<evidence type="ECO:0000313" key="3">
    <source>
        <dbReference type="EMBL" id="KKM85530.1"/>
    </source>
</evidence>
<proteinExistence type="inferred from homology"/>
<dbReference type="InterPro" id="IPR014748">
    <property type="entry name" value="Enoyl-CoA_hydra_C"/>
</dbReference>
<dbReference type="CDD" id="cd06558">
    <property type="entry name" value="crotonase-like"/>
    <property type="match status" value="1"/>
</dbReference>
<comment type="caution">
    <text evidence="3">The sequence shown here is derived from an EMBL/GenBank/DDBJ whole genome shotgun (WGS) entry which is preliminary data.</text>
</comment>
<dbReference type="PANTHER" id="PTHR11941">
    <property type="entry name" value="ENOYL-COA HYDRATASE-RELATED"/>
    <property type="match status" value="1"/>
</dbReference>
<dbReference type="InterPro" id="IPR029045">
    <property type="entry name" value="ClpP/crotonase-like_dom_sf"/>
</dbReference>
<dbReference type="InterPro" id="IPR018376">
    <property type="entry name" value="Enoyl-CoA_hyd/isom_CS"/>
</dbReference>
<dbReference type="InterPro" id="IPR001753">
    <property type="entry name" value="Enoyl-CoA_hydra/iso"/>
</dbReference>
<evidence type="ECO:0008006" key="4">
    <source>
        <dbReference type="Google" id="ProtNLM"/>
    </source>
</evidence>